<accession>A0AAV4Q312</accession>
<name>A0AAV4Q312_CAEEX</name>
<organism evidence="1 2">
    <name type="scientific">Caerostris extrusa</name>
    <name type="common">Bark spider</name>
    <name type="synonym">Caerostris bankana</name>
    <dbReference type="NCBI Taxonomy" id="172846"/>
    <lineage>
        <taxon>Eukaryota</taxon>
        <taxon>Metazoa</taxon>
        <taxon>Ecdysozoa</taxon>
        <taxon>Arthropoda</taxon>
        <taxon>Chelicerata</taxon>
        <taxon>Arachnida</taxon>
        <taxon>Araneae</taxon>
        <taxon>Araneomorphae</taxon>
        <taxon>Entelegynae</taxon>
        <taxon>Araneoidea</taxon>
        <taxon>Araneidae</taxon>
        <taxon>Caerostris</taxon>
    </lineage>
</organism>
<proteinExistence type="predicted"/>
<protein>
    <submittedName>
        <fullName evidence="1">Uncharacterized protein</fullName>
    </submittedName>
</protein>
<keyword evidence="2" id="KW-1185">Reference proteome</keyword>
<dbReference type="AlphaFoldDB" id="A0AAV4Q312"/>
<evidence type="ECO:0000313" key="1">
    <source>
        <dbReference type="EMBL" id="GIY03825.1"/>
    </source>
</evidence>
<comment type="caution">
    <text evidence="1">The sequence shown here is derived from an EMBL/GenBank/DDBJ whole genome shotgun (WGS) entry which is preliminary data.</text>
</comment>
<dbReference type="Proteomes" id="UP001054945">
    <property type="component" value="Unassembled WGS sequence"/>
</dbReference>
<reference evidence="1 2" key="1">
    <citation type="submission" date="2021-06" db="EMBL/GenBank/DDBJ databases">
        <title>Caerostris extrusa draft genome.</title>
        <authorList>
            <person name="Kono N."/>
            <person name="Arakawa K."/>
        </authorList>
    </citation>
    <scope>NUCLEOTIDE SEQUENCE [LARGE SCALE GENOMIC DNA]</scope>
</reference>
<dbReference type="EMBL" id="BPLR01005629">
    <property type="protein sequence ID" value="GIY03825.1"/>
    <property type="molecule type" value="Genomic_DNA"/>
</dbReference>
<evidence type="ECO:0000313" key="2">
    <source>
        <dbReference type="Proteomes" id="UP001054945"/>
    </source>
</evidence>
<gene>
    <name evidence="1" type="ORF">CEXT_808121</name>
</gene>
<sequence>MDIIDSNRNPGKKVHIRVGGAHRKIFILPHKLVQKKNSKVDTCLAEETLVYSLLVFVVFPSVDSYMKCMPAFSRFLCPHVPSATHNCTDAKPVLCIN</sequence>